<keyword evidence="6" id="KW-0325">Glycoprotein</keyword>
<feature type="chain" id="PRO_5044759209" description="beta-glucosidase" evidence="11">
    <location>
        <begin position="25"/>
        <end position="1005"/>
    </location>
</feature>
<comment type="similarity">
    <text evidence="1">Belongs to the glycosyl hydrolase 1 family.</text>
</comment>
<dbReference type="InterPro" id="IPR018120">
    <property type="entry name" value="Glyco_hydro_1_AS"/>
</dbReference>
<evidence type="ECO:0000313" key="12">
    <source>
        <dbReference type="EMBL" id="KAL1400773.1"/>
    </source>
</evidence>
<dbReference type="FunFam" id="3.20.20.80:FF:000013">
    <property type="entry name" value="lactase-phlorizin hydrolase"/>
    <property type="match status" value="1"/>
</dbReference>
<feature type="signal peptide" evidence="11">
    <location>
        <begin position="1"/>
        <end position="24"/>
    </location>
</feature>
<keyword evidence="10" id="KW-1133">Transmembrane helix</keyword>
<comment type="caution">
    <text evidence="12">The sequence shown here is derived from an EMBL/GenBank/DDBJ whole genome shotgun (WGS) entry which is preliminary data.</text>
</comment>
<evidence type="ECO:0000256" key="11">
    <source>
        <dbReference type="SAM" id="SignalP"/>
    </source>
</evidence>
<evidence type="ECO:0000256" key="4">
    <source>
        <dbReference type="ARBA" id="ARBA00022729"/>
    </source>
</evidence>
<dbReference type="AlphaFoldDB" id="A0ABD1DLZ6"/>
<dbReference type="Pfam" id="PF00232">
    <property type="entry name" value="Glyco_hydro_1"/>
    <property type="match status" value="3"/>
</dbReference>
<gene>
    <name evidence="12" type="ORF">pipiens_007150</name>
</gene>
<keyword evidence="10" id="KW-0472">Membrane</keyword>
<dbReference type="InterPro" id="IPR033132">
    <property type="entry name" value="GH_1_N_CS"/>
</dbReference>
<keyword evidence="10" id="KW-0812">Transmembrane</keyword>
<evidence type="ECO:0000256" key="9">
    <source>
        <dbReference type="RuleBase" id="RU004468"/>
    </source>
</evidence>
<keyword evidence="5 9" id="KW-0378">Hydrolase</keyword>
<evidence type="ECO:0000256" key="1">
    <source>
        <dbReference type="ARBA" id="ARBA00010838"/>
    </source>
</evidence>
<feature type="transmembrane region" description="Helical" evidence="10">
    <location>
        <begin position="980"/>
        <end position="1001"/>
    </location>
</feature>
<dbReference type="PROSITE" id="PS00653">
    <property type="entry name" value="GLYCOSYL_HYDROL_F1_2"/>
    <property type="match status" value="2"/>
</dbReference>
<dbReference type="PRINTS" id="PR00131">
    <property type="entry name" value="GLHYDRLASE1"/>
</dbReference>
<reference evidence="12 13" key="1">
    <citation type="submission" date="2024-05" db="EMBL/GenBank/DDBJ databases">
        <title>Culex pipiens pipiens assembly and annotation.</title>
        <authorList>
            <person name="Alout H."/>
            <person name="Durand T."/>
        </authorList>
    </citation>
    <scope>NUCLEOTIDE SEQUENCE [LARGE SCALE GENOMIC DNA]</scope>
    <source>
        <strain evidence="12">HA-2024</strain>
        <tissue evidence="12">Whole body</tissue>
    </source>
</reference>
<dbReference type="Proteomes" id="UP001562425">
    <property type="component" value="Unassembled WGS sequence"/>
</dbReference>
<dbReference type="InterPro" id="IPR017853">
    <property type="entry name" value="GH"/>
</dbReference>
<feature type="active site" description="Nucleophile" evidence="8">
    <location>
        <position position="350"/>
    </location>
</feature>
<accession>A0ABD1DLZ6</accession>
<evidence type="ECO:0000313" key="13">
    <source>
        <dbReference type="Proteomes" id="UP001562425"/>
    </source>
</evidence>
<evidence type="ECO:0000256" key="6">
    <source>
        <dbReference type="ARBA" id="ARBA00023180"/>
    </source>
</evidence>
<dbReference type="EC" id="3.2.1.21" evidence="3"/>
<proteinExistence type="inferred from homology"/>
<keyword evidence="13" id="KW-1185">Reference proteome</keyword>
<evidence type="ECO:0000256" key="10">
    <source>
        <dbReference type="SAM" id="Phobius"/>
    </source>
</evidence>
<dbReference type="EMBL" id="JBEHCU010005135">
    <property type="protein sequence ID" value="KAL1400773.1"/>
    <property type="molecule type" value="Genomic_DNA"/>
</dbReference>
<dbReference type="PROSITE" id="PS00572">
    <property type="entry name" value="GLYCOSYL_HYDROL_F1_1"/>
    <property type="match status" value="1"/>
</dbReference>
<evidence type="ECO:0000256" key="7">
    <source>
        <dbReference type="ARBA" id="ARBA00023295"/>
    </source>
</evidence>
<dbReference type="GO" id="GO:0016798">
    <property type="term" value="F:hydrolase activity, acting on glycosyl bonds"/>
    <property type="evidence" value="ECO:0007669"/>
    <property type="project" value="UniProtKB-KW"/>
</dbReference>
<evidence type="ECO:0000256" key="3">
    <source>
        <dbReference type="ARBA" id="ARBA00012744"/>
    </source>
</evidence>
<evidence type="ECO:0000256" key="2">
    <source>
        <dbReference type="ARBA" id="ARBA00011738"/>
    </source>
</evidence>
<dbReference type="PANTHER" id="PTHR10353">
    <property type="entry name" value="GLYCOSYL HYDROLASE"/>
    <property type="match status" value="1"/>
</dbReference>
<dbReference type="PANTHER" id="PTHR10353:SF36">
    <property type="entry name" value="LP05116P"/>
    <property type="match status" value="1"/>
</dbReference>
<protein>
    <recommendedName>
        <fullName evidence="3">beta-glucosidase</fullName>
        <ecNumber evidence="3">3.2.1.21</ecNumber>
    </recommendedName>
</protein>
<dbReference type="Gene3D" id="3.20.20.80">
    <property type="entry name" value="Glycosidases"/>
    <property type="match status" value="3"/>
</dbReference>
<comment type="subunit">
    <text evidence="2">Homodimer.</text>
</comment>
<evidence type="ECO:0000256" key="8">
    <source>
        <dbReference type="PROSITE-ProRule" id="PRU10055"/>
    </source>
</evidence>
<keyword evidence="7 9" id="KW-0326">Glycosidase</keyword>
<dbReference type="InterPro" id="IPR001360">
    <property type="entry name" value="Glyco_hydro_1"/>
</dbReference>
<name>A0ABD1DLZ6_CULPP</name>
<organism evidence="12 13">
    <name type="scientific">Culex pipiens pipiens</name>
    <name type="common">Northern house mosquito</name>
    <dbReference type="NCBI Taxonomy" id="38569"/>
    <lineage>
        <taxon>Eukaryota</taxon>
        <taxon>Metazoa</taxon>
        <taxon>Ecdysozoa</taxon>
        <taxon>Arthropoda</taxon>
        <taxon>Hexapoda</taxon>
        <taxon>Insecta</taxon>
        <taxon>Pterygota</taxon>
        <taxon>Neoptera</taxon>
        <taxon>Endopterygota</taxon>
        <taxon>Diptera</taxon>
        <taxon>Nematocera</taxon>
        <taxon>Culicoidea</taxon>
        <taxon>Culicidae</taxon>
        <taxon>Culicinae</taxon>
        <taxon>Culicini</taxon>
        <taxon>Culex</taxon>
        <taxon>Culex</taxon>
    </lineage>
</organism>
<keyword evidence="4 11" id="KW-0732">Signal</keyword>
<evidence type="ECO:0000256" key="5">
    <source>
        <dbReference type="ARBA" id="ARBA00022801"/>
    </source>
</evidence>
<sequence>MWYNMRVLARTSLLFCLIIAAANGQKKFPPGFKFGVGTSAYQIEGAWNVDGKGESIWDHLTHNYPDKIADRTNGDIAYHNWQRDVQMLKELGVNMYRFSIAWSRIMPTGFSNNINQAGIDYYNKLINELIKNNIEPMVTLYHWDLPQRLQEIGGWTNREIVDHFREYARVAFNAFGDRVKWWTTFNEPLQTCMFSYEYDSMAPGESADDREASELAMQFHIGWYMHPIFSKTGNYPPVMINRINALSQQQGFASSRLPVFTPTEIEKLKGSSDFFGINTYTTSIVYKNDAQNSGNFRIPSFDHDRNTIGYQDPTWPGSGSGWLKVYPKGMHHLLNWIRNEYDNPPVYVTENGVSDRGGTKDVARVNYYNQYLGAVLDAMAEGSDVRGYVAWSLMDNFEWRAGLTERFGLFYVDYEDPTRKRSAKTSAKVLAKIIETREIDLEYLPEPEVFIPEPGAAMSVLVVTKYSPAELTTRFDSSRCCTFQAVECVVLSQKLGFIGRFEMLVTIGTFCAIFVVLAGGNRAFPEDFKFGVGTSSYQVEGAWDEDGKGESIWDHFVHHRPEMIEDRSTGDIACDSYHQWKRDVEMVKELGVDMYRFSIAWTRIMPSGFSNVINEKGIEYYSNLIDELIRNGITPVVTLYHFDLPQKLQDLGGWLVPDIVDYFVQYAELMFERYGERVQMWTTINEPWHICENSYGRDGLAPATNFAGVANYICAHNLLKAHAEVVHLYRNKFQTVQKGKIGISLDARWYEPATDSAEDQEASEWGLQFHVGWFGHPIFSAAGDYPQVVKDRVQNLSLSQGFPKSRLPTFTPDEIIRIRGVPSNEHDTGILLTFDPAWPTAGVPWLKIVPFGLRKLLTWIKKEYDNPPTWVTENGVGTEAGTVDHQRVDYYNGYMNAVLDALQDGCDVRGYFAWSLMDNFEWRAGYTGKFGLYYVNFASPNRTRHAKMSAKVYRRIVETRTINETYRPMPDVVIGSSDGIISSCCFNSVALAGTLVAMYLARRMF</sequence>
<dbReference type="SUPFAM" id="SSF51445">
    <property type="entry name" value="(Trans)glycosidases"/>
    <property type="match status" value="2"/>
</dbReference>